<keyword evidence="3" id="KW-0808">Transferase</keyword>
<evidence type="ECO:0000256" key="2">
    <source>
        <dbReference type="ARBA" id="ARBA00022676"/>
    </source>
</evidence>
<dbReference type="GO" id="GO:0016020">
    <property type="term" value="C:membrane"/>
    <property type="evidence" value="ECO:0007669"/>
    <property type="project" value="UniProtKB-SubCell"/>
</dbReference>
<reference evidence="10" key="1">
    <citation type="submission" date="2019-07" db="EMBL/GenBank/DDBJ databases">
        <authorList>
            <person name="Dittberner H."/>
        </authorList>
    </citation>
    <scope>NUCLEOTIDE SEQUENCE [LARGE SCALE GENOMIC DNA]</scope>
</reference>
<keyword evidence="8" id="KW-0812">Transmembrane</keyword>
<dbReference type="Gene3D" id="3.30.40.10">
    <property type="entry name" value="Zinc/RING finger domain, C3HC4 (zinc finger)"/>
    <property type="match status" value="1"/>
</dbReference>
<dbReference type="InterPro" id="IPR044610">
    <property type="entry name" value="GLCAT14A/B/C"/>
</dbReference>
<dbReference type="Pfam" id="PF13639">
    <property type="entry name" value="zf-RING_2"/>
    <property type="match status" value="1"/>
</dbReference>
<keyword evidence="4 8" id="KW-0472">Membrane</keyword>
<proteinExistence type="predicted"/>
<feature type="transmembrane region" description="Helical" evidence="8">
    <location>
        <begin position="218"/>
        <end position="236"/>
    </location>
</feature>
<protein>
    <recommendedName>
        <fullName evidence="9">RING-type domain-containing protein</fullName>
    </recommendedName>
</protein>
<feature type="region of interest" description="Disordered" evidence="7">
    <location>
        <begin position="86"/>
        <end position="105"/>
    </location>
</feature>
<dbReference type="PANTHER" id="PTHR45719:SF8">
    <property type="entry name" value="BETA-GLUCURONOSYLTRANSFERASE GLCAT14C"/>
    <property type="match status" value="1"/>
</dbReference>
<dbReference type="PROSITE" id="PS50089">
    <property type="entry name" value="ZF_RING_2"/>
    <property type="match status" value="1"/>
</dbReference>
<name>A0A565BNS3_9BRAS</name>
<evidence type="ECO:0000256" key="5">
    <source>
        <dbReference type="ARBA" id="ARBA00023180"/>
    </source>
</evidence>
<gene>
    <name evidence="10" type="ORF">ANE_LOCUS12968</name>
</gene>
<dbReference type="InterPro" id="IPR003406">
    <property type="entry name" value="Glyco_trans_14"/>
</dbReference>
<organism evidence="10 11">
    <name type="scientific">Arabis nemorensis</name>
    <dbReference type="NCBI Taxonomy" id="586526"/>
    <lineage>
        <taxon>Eukaryota</taxon>
        <taxon>Viridiplantae</taxon>
        <taxon>Streptophyta</taxon>
        <taxon>Embryophyta</taxon>
        <taxon>Tracheophyta</taxon>
        <taxon>Spermatophyta</taxon>
        <taxon>Magnoliopsida</taxon>
        <taxon>eudicotyledons</taxon>
        <taxon>Gunneridae</taxon>
        <taxon>Pentapetalae</taxon>
        <taxon>rosids</taxon>
        <taxon>malvids</taxon>
        <taxon>Brassicales</taxon>
        <taxon>Brassicaceae</taxon>
        <taxon>Arabideae</taxon>
        <taxon>Arabis</taxon>
    </lineage>
</organism>
<evidence type="ECO:0000256" key="6">
    <source>
        <dbReference type="PROSITE-ProRule" id="PRU00175"/>
    </source>
</evidence>
<sequence length="589" mass="66247">MGERGSVSKETSVVPNPAVTVPTTVFPGSTITSNSTFIIIGPPPPFPAPPRSIDLSPLKLIFAVIAIIAVPALAYALFFAVPCSSSRRRSNTNSSSSDETPQIIVEPSPPITAERDAFAAANDSGVKFQKETHSKEIGNECTVCLSVFADGEEIRRLSACEHAFHVSCIEMWLKDHPNCPICRADVSVKQTETTVNVNGNVNRGGGNRRVSATSRDDDWRHVFFGVFLLFLLGLTLTSRKPSDSSSGLTPNRSLIGKSEIPRFAYLVTGTKGDVKRVKRLLRAIHHPRNYYLLHLDLEASDEERMELAKYVRSEKKKLENVMVMGLADLVTEKGPTMLASTLHGVAILLKKAKDWDWFINLSSSDYPLMTQDDILHIFAYLPRYLNFIEHTSNLGWKENQRARPIIIDPGFYHLKKSGVFWAKERRSLPASFKLFMGSTSIALTRPFLEFCIWGWDNLPRTLLMYYTNFLLSSEGYFQTVVCNNKDFQNTTVNHDLHYVHWDPLLQQRALNLTVENFHDMVESGAPFAREFQEDAIILDKIDTELLGQTDGGLGLNTPEVVKPTVSWKRLEKLMVRLLDHENFRAKQCK</sequence>
<dbReference type="AlphaFoldDB" id="A0A565BNS3"/>
<dbReference type="OrthoDB" id="2019572at2759"/>
<feature type="transmembrane region" description="Helical" evidence="8">
    <location>
        <begin position="60"/>
        <end position="81"/>
    </location>
</feature>
<dbReference type="PANTHER" id="PTHR45719">
    <property type="entry name" value="GLYCOSYLTRANSFERASE"/>
    <property type="match status" value="1"/>
</dbReference>
<dbReference type="SUPFAM" id="SSF57850">
    <property type="entry name" value="RING/U-box"/>
    <property type="match status" value="1"/>
</dbReference>
<evidence type="ECO:0000256" key="3">
    <source>
        <dbReference type="ARBA" id="ARBA00022679"/>
    </source>
</evidence>
<evidence type="ECO:0000256" key="4">
    <source>
        <dbReference type="ARBA" id="ARBA00023136"/>
    </source>
</evidence>
<keyword evidence="6" id="KW-0479">Metal-binding</keyword>
<keyword evidence="11" id="KW-1185">Reference proteome</keyword>
<dbReference type="InterPro" id="IPR001841">
    <property type="entry name" value="Znf_RING"/>
</dbReference>
<keyword evidence="6" id="KW-0862">Zinc</keyword>
<dbReference type="GO" id="GO:0008270">
    <property type="term" value="F:zinc ion binding"/>
    <property type="evidence" value="ECO:0007669"/>
    <property type="project" value="UniProtKB-KW"/>
</dbReference>
<feature type="domain" description="RING-type" evidence="9">
    <location>
        <begin position="141"/>
        <end position="183"/>
    </location>
</feature>
<comment type="caution">
    <text evidence="10">The sequence shown here is derived from an EMBL/GenBank/DDBJ whole genome shotgun (WGS) entry which is preliminary data.</text>
</comment>
<dbReference type="GO" id="GO:0015020">
    <property type="term" value="F:glucuronosyltransferase activity"/>
    <property type="evidence" value="ECO:0007669"/>
    <property type="project" value="InterPro"/>
</dbReference>
<dbReference type="SMART" id="SM00184">
    <property type="entry name" value="RING"/>
    <property type="match status" value="1"/>
</dbReference>
<evidence type="ECO:0000313" key="10">
    <source>
        <dbReference type="EMBL" id="VVB02524.1"/>
    </source>
</evidence>
<keyword evidence="2" id="KW-0328">Glycosyltransferase</keyword>
<keyword evidence="6" id="KW-0863">Zinc-finger</keyword>
<dbReference type="EMBL" id="CABITT030000004">
    <property type="protein sequence ID" value="VVB02524.1"/>
    <property type="molecule type" value="Genomic_DNA"/>
</dbReference>
<keyword evidence="5" id="KW-0325">Glycoprotein</keyword>
<accession>A0A565BNS3</accession>
<evidence type="ECO:0000313" key="11">
    <source>
        <dbReference type="Proteomes" id="UP000489600"/>
    </source>
</evidence>
<comment type="subcellular location">
    <subcellularLocation>
        <location evidence="1">Membrane</location>
        <topology evidence="1">Single-pass type II membrane protein</topology>
    </subcellularLocation>
</comment>
<dbReference type="Proteomes" id="UP000489600">
    <property type="component" value="Unassembled WGS sequence"/>
</dbReference>
<dbReference type="CDD" id="cd16461">
    <property type="entry name" value="RING-H2_EL5-like"/>
    <property type="match status" value="1"/>
</dbReference>
<dbReference type="InterPro" id="IPR013083">
    <property type="entry name" value="Znf_RING/FYVE/PHD"/>
</dbReference>
<dbReference type="Pfam" id="PF02485">
    <property type="entry name" value="Branch"/>
    <property type="match status" value="1"/>
</dbReference>
<evidence type="ECO:0000256" key="8">
    <source>
        <dbReference type="SAM" id="Phobius"/>
    </source>
</evidence>
<evidence type="ECO:0000259" key="9">
    <source>
        <dbReference type="PROSITE" id="PS50089"/>
    </source>
</evidence>
<evidence type="ECO:0000256" key="1">
    <source>
        <dbReference type="ARBA" id="ARBA00004606"/>
    </source>
</evidence>
<evidence type="ECO:0000256" key="7">
    <source>
        <dbReference type="SAM" id="MobiDB-lite"/>
    </source>
</evidence>
<keyword evidence="8" id="KW-1133">Transmembrane helix</keyword>